<evidence type="ECO:0000313" key="4">
    <source>
        <dbReference type="EMBL" id="GMA91848.1"/>
    </source>
</evidence>
<dbReference type="EMBL" id="BSVA01000001">
    <property type="protein sequence ID" value="GMA91848.1"/>
    <property type="molecule type" value="Genomic_DNA"/>
</dbReference>
<reference evidence="5" key="1">
    <citation type="journal article" date="2019" name="Int. J. Syst. Evol. Microbiol.">
        <title>The Global Catalogue of Microorganisms (GCM) 10K type strain sequencing project: providing services to taxonomists for standard genome sequencing and annotation.</title>
        <authorList>
            <consortium name="The Broad Institute Genomics Platform"/>
            <consortium name="The Broad Institute Genome Sequencing Center for Infectious Disease"/>
            <person name="Wu L."/>
            <person name="Ma J."/>
        </authorList>
    </citation>
    <scope>NUCLEOTIDE SEQUENCE [LARGE SCALE GENOMIC DNA]</scope>
    <source>
        <strain evidence="5">NBRC 108755</strain>
    </source>
</reference>
<dbReference type="Proteomes" id="UP001157069">
    <property type="component" value="Unassembled WGS sequence"/>
</dbReference>
<feature type="domain" description="N-acetyltransferase" evidence="3">
    <location>
        <begin position="151"/>
        <end position="299"/>
    </location>
</feature>
<evidence type="ECO:0000259" key="3">
    <source>
        <dbReference type="PROSITE" id="PS51186"/>
    </source>
</evidence>
<dbReference type="PANTHER" id="PTHR43877:SF1">
    <property type="entry name" value="ACETYLTRANSFERASE"/>
    <property type="match status" value="1"/>
</dbReference>
<gene>
    <name evidence="4" type="ORF">GCM10025869_23770</name>
</gene>
<dbReference type="InterPro" id="IPR000182">
    <property type="entry name" value="GNAT_dom"/>
</dbReference>
<evidence type="ECO:0000256" key="2">
    <source>
        <dbReference type="ARBA" id="ARBA00023315"/>
    </source>
</evidence>
<evidence type="ECO:0000256" key="1">
    <source>
        <dbReference type="ARBA" id="ARBA00022679"/>
    </source>
</evidence>
<dbReference type="Gene3D" id="3.40.630.30">
    <property type="match status" value="1"/>
</dbReference>
<dbReference type="SUPFAM" id="SSF55729">
    <property type="entry name" value="Acyl-CoA N-acyltransferases (Nat)"/>
    <property type="match status" value="1"/>
</dbReference>
<keyword evidence="2" id="KW-0012">Acyltransferase</keyword>
<proteinExistence type="predicted"/>
<dbReference type="PANTHER" id="PTHR43877">
    <property type="entry name" value="AMINOALKYLPHOSPHONATE N-ACETYLTRANSFERASE-RELATED-RELATED"/>
    <property type="match status" value="1"/>
</dbReference>
<keyword evidence="1" id="KW-0808">Transferase</keyword>
<protein>
    <recommendedName>
        <fullName evidence="3">N-acetyltransferase domain-containing protein</fullName>
    </recommendedName>
</protein>
<accession>A0ABQ6JWV1</accession>
<comment type="caution">
    <text evidence="4">The sequence shown here is derived from an EMBL/GenBank/DDBJ whole genome shotgun (WGS) entry which is preliminary data.</text>
</comment>
<dbReference type="CDD" id="cd04301">
    <property type="entry name" value="NAT_SF"/>
    <property type="match status" value="1"/>
</dbReference>
<dbReference type="Pfam" id="PF00583">
    <property type="entry name" value="Acetyltransf_1"/>
    <property type="match status" value="1"/>
</dbReference>
<dbReference type="InterPro" id="IPR016181">
    <property type="entry name" value="Acyl_CoA_acyltransferase"/>
</dbReference>
<name>A0ABQ6JWV1_9MICO</name>
<organism evidence="4 5">
    <name type="scientific">Homoserinibacter gongjuensis</name>
    <dbReference type="NCBI Taxonomy" id="1162968"/>
    <lineage>
        <taxon>Bacteria</taxon>
        <taxon>Bacillati</taxon>
        <taxon>Actinomycetota</taxon>
        <taxon>Actinomycetes</taxon>
        <taxon>Micrococcales</taxon>
        <taxon>Microbacteriaceae</taxon>
        <taxon>Homoserinibacter</taxon>
    </lineage>
</organism>
<evidence type="ECO:0000313" key="5">
    <source>
        <dbReference type="Proteomes" id="UP001157069"/>
    </source>
</evidence>
<dbReference type="PROSITE" id="PS51186">
    <property type="entry name" value="GNAT"/>
    <property type="match status" value="1"/>
</dbReference>
<keyword evidence="5" id="KW-1185">Reference proteome</keyword>
<sequence>MDPSQRVDDGTGLTDENELHLPVLIPPEVHNVVAVHVARHVGGEVEPSRKRLSRPEPPIHMDRARQELPGHASAAADSKVRHLDGTLPTSRELEQDRVDVRESEVSGKDDFCAHAFRMTVGGERARPRLRAHRPAADPAWGREEQTGRMTARIRPARPDDAARIVDIWATGWRDGHLADAPPELLAHRDHDAFVPRVDAAIGRTWVAETGGEVAGFTMVHDDEVDQLYVDAPFRGTGIASQLLAYAADRIRAAGHPKPWLAVARGNARARHFYEREGWTDAGEFSYPAEIGEAGHLPVPCHRMELRSPVA</sequence>
<dbReference type="InterPro" id="IPR050832">
    <property type="entry name" value="Bact_Acetyltransf"/>
</dbReference>